<name>A0A402CNH8_9BACT</name>
<keyword evidence="2" id="KW-1185">Reference proteome</keyword>
<dbReference type="KEGG" id="ccot:CCAX7_53880"/>
<proteinExistence type="predicted"/>
<evidence type="ECO:0000313" key="1">
    <source>
        <dbReference type="EMBL" id="BDI33337.1"/>
    </source>
</evidence>
<gene>
    <name evidence="1" type="ORF">CCAX7_53880</name>
</gene>
<evidence type="ECO:0000313" key="2">
    <source>
        <dbReference type="Proteomes" id="UP000287394"/>
    </source>
</evidence>
<protein>
    <submittedName>
        <fullName evidence="1">Uncharacterized protein</fullName>
    </submittedName>
</protein>
<accession>A0A402CNH8</accession>
<dbReference type="EMBL" id="AP025739">
    <property type="protein sequence ID" value="BDI33337.1"/>
    <property type="molecule type" value="Genomic_DNA"/>
</dbReference>
<organism evidence="1 2">
    <name type="scientific">Capsulimonas corticalis</name>
    <dbReference type="NCBI Taxonomy" id="2219043"/>
    <lineage>
        <taxon>Bacteria</taxon>
        <taxon>Bacillati</taxon>
        <taxon>Armatimonadota</taxon>
        <taxon>Armatimonadia</taxon>
        <taxon>Capsulimonadales</taxon>
        <taxon>Capsulimonadaceae</taxon>
        <taxon>Capsulimonas</taxon>
    </lineage>
</organism>
<dbReference type="Proteomes" id="UP000287394">
    <property type="component" value="Chromosome"/>
</dbReference>
<dbReference type="AlphaFoldDB" id="A0A402CNH8"/>
<reference evidence="1 2" key="1">
    <citation type="journal article" date="2019" name="Int. J. Syst. Evol. Microbiol.">
        <title>Capsulimonas corticalis gen. nov., sp. nov., an aerobic capsulated bacterium, of a novel bacterial order, Capsulimonadales ord. nov., of the class Armatimonadia of the phylum Armatimonadetes.</title>
        <authorList>
            <person name="Li J."/>
            <person name="Kudo C."/>
            <person name="Tonouchi A."/>
        </authorList>
    </citation>
    <scope>NUCLEOTIDE SEQUENCE [LARGE SCALE GENOMIC DNA]</scope>
    <source>
        <strain evidence="1 2">AX-7</strain>
    </source>
</reference>
<sequence>METNMTTPSNRGRWTEDWRGFLVGGMAGVVCALALAVGYYLVLIFCAPHLVYQGRTHVLGWVLCQVILALVARRLFGKYPVIAASGSITGILALAAAFFELSLMSQVGI</sequence>